<evidence type="ECO:0000313" key="2">
    <source>
        <dbReference type="EMBL" id="TDG12187.1"/>
    </source>
</evidence>
<dbReference type="InterPro" id="IPR002123">
    <property type="entry name" value="Plipid/glycerol_acylTrfase"/>
</dbReference>
<dbReference type="CDD" id="cd07987">
    <property type="entry name" value="LPLAT_MGAT-like"/>
    <property type="match status" value="1"/>
</dbReference>
<keyword evidence="3" id="KW-1185">Reference proteome</keyword>
<accession>A0A4R5LP64</accession>
<comment type="caution">
    <text evidence="2">The sequence shown here is derived from an EMBL/GenBank/DDBJ whole genome shotgun (WGS) entry which is preliminary data.</text>
</comment>
<dbReference type="InterPro" id="IPR016676">
    <property type="entry name" value="P_lipid/glycerol_AcTrfase_prd"/>
</dbReference>
<dbReference type="GO" id="GO:0016746">
    <property type="term" value="F:acyltransferase activity"/>
    <property type="evidence" value="ECO:0007669"/>
    <property type="project" value="UniProtKB-KW"/>
</dbReference>
<organism evidence="2 3">
    <name type="scientific">Seongchinamella unica</name>
    <dbReference type="NCBI Taxonomy" id="2547392"/>
    <lineage>
        <taxon>Bacteria</taxon>
        <taxon>Pseudomonadati</taxon>
        <taxon>Pseudomonadota</taxon>
        <taxon>Gammaproteobacteria</taxon>
        <taxon>Cellvibrionales</taxon>
        <taxon>Halieaceae</taxon>
        <taxon>Seongchinamella</taxon>
    </lineage>
</organism>
<protein>
    <submittedName>
        <fullName evidence="2">Acyltransferase family protein</fullName>
    </submittedName>
</protein>
<name>A0A4R5LP64_9GAMM</name>
<proteinExistence type="predicted"/>
<keyword evidence="2" id="KW-0808">Transferase</keyword>
<dbReference type="PANTHER" id="PTHR22753:SF14">
    <property type="entry name" value="MONOACYLGLYCEROL_DIACYLGLYCEROL O-ACYLTRANSFERASE"/>
    <property type="match status" value="1"/>
</dbReference>
<evidence type="ECO:0000259" key="1">
    <source>
        <dbReference type="SMART" id="SM00563"/>
    </source>
</evidence>
<evidence type="ECO:0000313" key="3">
    <source>
        <dbReference type="Proteomes" id="UP000295554"/>
    </source>
</evidence>
<dbReference type="PIRSF" id="PIRSF016753">
    <property type="entry name" value="P_lipid/glycerol_ac_tran_prd"/>
    <property type="match status" value="1"/>
</dbReference>
<dbReference type="PANTHER" id="PTHR22753">
    <property type="entry name" value="TRANSMEMBRANE PROTEIN 68"/>
    <property type="match status" value="1"/>
</dbReference>
<dbReference type="Proteomes" id="UP000295554">
    <property type="component" value="Unassembled WGS sequence"/>
</dbReference>
<dbReference type="OrthoDB" id="7056876at2"/>
<dbReference type="AlphaFoldDB" id="A0A4R5LP64"/>
<reference evidence="2 3" key="1">
    <citation type="submission" date="2019-03" db="EMBL/GenBank/DDBJ databases">
        <title>Seongchinamella monodicae gen. nov., sp. nov., a novel member of the Gammaproteobacteria isolated from a tidal mudflat of beach.</title>
        <authorList>
            <person name="Yang H.G."/>
            <person name="Kang J.W."/>
            <person name="Lee S.D."/>
        </authorList>
    </citation>
    <scope>NUCLEOTIDE SEQUENCE [LARGE SCALE GENOMIC DNA]</scope>
    <source>
        <strain evidence="2 3">GH4-78</strain>
    </source>
</reference>
<dbReference type="SUPFAM" id="SSF69593">
    <property type="entry name" value="Glycerol-3-phosphate (1)-acyltransferase"/>
    <property type="match status" value="1"/>
</dbReference>
<dbReference type="Pfam" id="PF01553">
    <property type="entry name" value="Acyltransferase"/>
    <property type="match status" value="1"/>
</dbReference>
<keyword evidence="2" id="KW-0012">Acyltransferase</keyword>
<dbReference type="GO" id="GO:0016020">
    <property type="term" value="C:membrane"/>
    <property type="evidence" value="ECO:0007669"/>
    <property type="project" value="TreeGrafter"/>
</dbReference>
<gene>
    <name evidence="2" type="ORF">E2F43_15675</name>
</gene>
<sequence length="256" mass="28991">MTRQMGIWNRLMDHYFRLEVDGWDRIPDEPVLLIGVHSGGPLTMDAWTLVFSWWRHFGAERPLHGTAHDVLMKSPKLGDYFRRMGVISPRRENIQAAFEKGDDVVLWPGGEVDAYRSWSKRDTAVLGGRKGFIRLAIQSGVPIVPVATVGGHDTLFVLSEGRPLARALKLKERMRSDLAPVTLSWPFGVALHLTPFQHIPLPAKIRTELLEPVYLSSDKSLADDEAYVDSVYEDIEARIQAGMDRLASKRKFPVFF</sequence>
<feature type="domain" description="Phospholipid/glycerol acyltransferase" evidence="1">
    <location>
        <begin position="31"/>
        <end position="151"/>
    </location>
</feature>
<dbReference type="EMBL" id="SMSE01000004">
    <property type="protein sequence ID" value="TDG12187.1"/>
    <property type="molecule type" value="Genomic_DNA"/>
</dbReference>
<dbReference type="SMART" id="SM00563">
    <property type="entry name" value="PlsC"/>
    <property type="match status" value="1"/>
</dbReference>